<protein>
    <submittedName>
        <fullName evidence="2">Uncharacterized protein</fullName>
    </submittedName>
</protein>
<dbReference type="Proteomes" id="UP001642484">
    <property type="component" value="Unassembled WGS sequence"/>
</dbReference>
<feature type="region of interest" description="Disordered" evidence="1">
    <location>
        <begin position="39"/>
        <end position="131"/>
    </location>
</feature>
<name>A0ABP0IQ75_9DINO</name>
<reference evidence="2 3" key="1">
    <citation type="submission" date="2024-02" db="EMBL/GenBank/DDBJ databases">
        <authorList>
            <person name="Chen Y."/>
            <person name="Shah S."/>
            <person name="Dougan E. K."/>
            <person name="Thang M."/>
            <person name="Chan C."/>
        </authorList>
    </citation>
    <scope>NUCLEOTIDE SEQUENCE [LARGE SCALE GENOMIC DNA]</scope>
</reference>
<keyword evidence="3" id="KW-1185">Reference proteome</keyword>
<feature type="compositionally biased region" description="Basic residues" evidence="1">
    <location>
        <begin position="110"/>
        <end position="120"/>
    </location>
</feature>
<feature type="non-terminal residue" evidence="2">
    <location>
        <position position="1"/>
    </location>
</feature>
<evidence type="ECO:0000313" key="2">
    <source>
        <dbReference type="EMBL" id="CAK9004714.1"/>
    </source>
</evidence>
<feature type="non-terminal residue" evidence="2">
    <location>
        <position position="173"/>
    </location>
</feature>
<evidence type="ECO:0000256" key="1">
    <source>
        <dbReference type="SAM" id="MobiDB-lite"/>
    </source>
</evidence>
<sequence length="173" mass="19121">AIKTYCKRSDRKATHIQNDLYEKDVKSYWVEKGLVATFEEAEEEESCEEAPAEVVEGERMGSIARGMGPPGQLALRPPPRSKGKADADESDGDDHEDDGQSEDGADPKPKTKPSRAKRHQPRGDDEEPELEDIASLKSIHGYRKQLLSLHDELAELKGQLDASASNPKKADLK</sequence>
<dbReference type="EMBL" id="CAXAMN010003453">
    <property type="protein sequence ID" value="CAK9004714.1"/>
    <property type="molecule type" value="Genomic_DNA"/>
</dbReference>
<accession>A0ABP0IQ75</accession>
<feature type="compositionally biased region" description="Acidic residues" evidence="1">
    <location>
        <begin position="39"/>
        <end position="51"/>
    </location>
</feature>
<organism evidence="2 3">
    <name type="scientific">Durusdinium trenchii</name>
    <dbReference type="NCBI Taxonomy" id="1381693"/>
    <lineage>
        <taxon>Eukaryota</taxon>
        <taxon>Sar</taxon>
        <taxon>Alveolata</taxon>
        <taxon>Dinophyceae</taxon>
        <taxon>Suessiales</taxon>
        <taxon>Symbiodiniaceae</taxon>
        <taxon>Durusdinium</taxon>
    </lineage>
</organism>
<proteinExistence type="predicted"/>
<gene>
    <name evidence="2" type="ORF">CCMP2556_LOCUS7783</name>
</gene>
<feature type="compositionally biased region" description="Acidic residues" evidence="1">
    <location>
        <begin position="88"/>
        <end position="104"/>
    </location>
</feature>
<comment type="caution">
    <text evidence="2">The sequence shown here is derived from an EMBL/GenBank/DDBJ whole genome shotgun (WGS) entry which is preliminary data.</text>
</comment>
<evidence type="ECO:0000313" key="3">
    <source>
        <dbReference type="Proteomes" id="UP001642484"/>
    </source>
</evidence>